<name>A0A087HPB8_ARAAL</name>
<evidence type="ECO:0008006" key="4">
    <source>
        <dbReference type="Google" id="ProtNLM"/>
    </source>
</evidence>
<feature type="transmembrane region" description="Helical" evidence="1">
    <location>
        <begin position="97"/>
        <end position="118"/>
    </location>
</feature>
<gene>
    <name evidence="2" type="ordered locus">AALP_Aa1g198000</name>
</gene>
<reference evidence="3" key="1">
    <citation type="journal article" date="2015" name="Nat. Plants">
        <title>Genome expansion of Arabis alpina linked with retrotransposition and reduced symmetric DNA methylation.</title>
        <authorList>
            <person name="Willing E.M."/>
            <person name="Rawat V."/>
            <person name="Mandakova T."/>
            <person name="Maumus F."/>
            <person name="James G.V."/>
            <person name="Nordstroem K.J."/>
            <person name="Becker C."/>
            <person name="Warthmann N."/>
            <person name="Chica C."/>
            <person name="Szarzynska B."/>
            <person name="Zytnicki M."/>
            <person name="Albani M.C."/>
            <person name="Kiefer C."/>
            <person name="Bergonzi S."/>
            <person name="Castaings L."/>
            <person name="Mateos J.L."/>
            <person name="Berns M.C."/>
            <person name="Bujdoso N."/>
            <person name="Piofczyk T."/>
            <person name="de Lorenzo L."/>
            <person name="Barrero-Sicilia C."/>
            <person name="Mateos I."/>
            <person name="Piednoel M."/>
            <person name="Hagmann J."/>
            <person name="Chen-Min-Tao R."/>
            <person name="Iglesias-Fernandez R."/>
            <person name="Schuster S.C."/>
            <person name="Alonso-Blanco C."/>
            <person name="Roudier F."/>
            <person name="Carbonero P."/>
            <person name="Paz-Ares J."/>
            <person name="Davis S.J."/>
            <person name="Pecinka A."/>
            <person name="Quesneville H."/>
            <person name="Colot V."/>
            <person name="Lysak M.A."/>
            <person name="Weigel D."/>
            <person name="Coupland G."/>
            <person name="Schneeberger K."/>
        </authorList>
    </citation>
    <scope>NUCLEOTIDE SEQUENCE [LARGE SCALE GENOMIC DNA]</scope>
    <source>
        <strain evidence="3">cv. Pajares</strain>
    </source>
</reference>
<keyword evidence="3" id="KW-1185">Reference proteome</keyword>
<dbReference type="Gramene" id="KFK43970">
    <property type="protein sequence ID" value="KFK43970"/>
    <property type="gene ID" value="AALP_AA1G198000"/>
</dbReference>
<feature type="transmembrane region" description="Helical" evidence="1">
    <location>
        <begin position="159"/>
        <end position="181"/>
    </location>
</feature>
<sequence length="228" mass="25531">MSNKTKKLDTDNTNLAAFALDRPSIQICLTGVQRLRKRRRRFNLRLVRGFVDSGLDEGLGGGSAAPLGQRWFGPNLAGVANASDLYYLWARSVSRDLLLFFLSCVAGWFSLRIWGVMVEIEVISPRRNLLCPEVEPLDCDLSRWCWCEIRFLGVKASSLAAAIIFVSSSWFLCSVMAFGSVPVSLCCGSSLFLEHSFTLSSDLMETKQSIPLLSPYKMGLFNLSHRYR</sequence>
<dbReference type="AlphaFoldDB" id="A0A087HPB8"/>
<organism evidence="2 3">
    <name type="scientific">Arabis alpina</name>
    <name type="common">Alpine rock-cress</name>
    <dbReference type="NCBI Taxonomy" id="50452"/>
    <lineage>
        <taxon>Eukaryota</taxon>
        <taxon>Viridiplantae</taxon>
        <taxon>Streptophyta</taxon>
        <taxon>Embryophyta</taxon>
        <taxon>Tracheophyta</taxon>
        <taxon>Spermatophyta</taxon>
        <taxon>Magnoliopsida</taxon>
        <taxon>eudicotyledons</taxon>
        <taxon>Gunneridae</taxon>
        <taxon>Pentapetalae</taxon>
        <taxon>rosids</taxon>
        <taxon>malvids</taxon>
        <taxon>Brassicales</taxon>
        <taxon>Brassicaceae</taxon>
        <taxon>Arabideae</taxon>
        <taxon>Arabis</taxon>
    </lineage>
</organism>
<keyword evidence="1" id="KW-0472">Membrane</keyword>
<accession>A0A087HPB8</accession>
<protein>
    <recommendedName>
        <fullName evidence="4">Transmembrane protein</fullName>
    </recommendedName>
</protein>
<evidence type="ECO:0000256" key="1">
    <source>
        <dbReference type="SAM" id="Phobius"/>
    </source>
</evidence>
<evidence type="ECO:0000313" key="2">
    <source>
        <dbReference type="EMBL" id="KFK43970.1"/>
    </source>
</evidence>
<dbReference type="EMBL" id="CM002869">
    <property type="protein sequence ID" value="KFK43970.1"/>
    <property type="molecule type" value="Genomic_DNA"/>
</dbReference>
<proteinExistence type="predicted"/>
<keyword evidence="1" id="KW-0812">Transmembrane</keyword>
<keyword evidence="1" id="KW-1133">Transmembrane helix</keyword>
<dbReference type="Proteomes" id="UP000029120">
    <property type="component" value="Chromosome 1"/>
</dbReference>
<evidence type="ECO:0000313" key="3">
    <source>
        <dbReference type="Proteomes" id="UP000029120"/>
    </source>
</evidence>